<organism evidence="1 2">
    <name type="scientific">Handroanthus impetiginosus</name>
    <dbReference type="NCBI Taxonomy" id="429701"/>
    <lineage>
        <taxon>Eukaryota</taxon>
        <taxon>Viridiplantae</taxon>
        <taxon>Streptophyta</taxon>
        <taxon>Embryophyta</taxon>
        <taxon>Tracheophyta</taxon>
        <taxon>Spermatophyta</taxon>
        <taxon>Magnoliopsida</taxon>
        <taxon>eudicotyledons</taxon>
        <taxon>Gunneridae</taxon>
        <taxon>Pentapetalae</taxon>
        <taxon>asterids</taxon>
        <taxon>lamiids</taxon>
        <taxon>Lamiales</taxon>
        <taxon>Bignoniaceae</taxon>
        <taxon>Crescentiina</taxon>
        <taxon>Tabebuia alliance</taxon>
        <taxon>Handroanthus</taxon>
    </lineage>
</organism>
<gene>
    <name evidence="1" type="ORF">CDL12_02714</name>
</gene>
<proteinExistence type="predicted"/>
<name>A0A2G9I473_9LAMI</name>
<dbReference type="EMBL" id="NKXS01000398">
    <property type="protein sequence ID" value="PIN24567.1"/>
    <property type="molecule type" value="Genomic_DNA"/>
</dbReference>
<protein>
    <submittedName>
        <fullName evidence="1">Uncharacterized protein</fullName>
    </submittedName>
</protein>
<comment type="caution">
    <text evidence="1">The sequence shown here is derived from an EMBL/GenBank/DDBJ whole genome shotgun (WGS) entry which is preliminary data.</text>
</comment>
<sequence>MTLLRRFHVVFISEYSFPKVGTKMTDDPSTCLRPQPPWHNVGVLHYRFIQIKNHYRYHVLGSGRVIVIGCHPEYERLIHFFTVIIMFKICNTFSKGSVAKHELLRIQAGFIPENGCNDVNNLFHQLVTF</sequence>
<dbReference type="AlphaFoldDB" id="A0A2G9I473"/>
<dbReference type="Proteomes" id="UP000231279">
    <property type="component" value="Unassembled WGS sequence"/>
</dbReference>
<keyword evidence="2" id="KW-1185">Reference proteome</keyword>
<evidence type="ECO:0000313" key="1">
    <source>
        <dbReference type="EMBL" id="PIN24567.1"/>
    </source>
</evidence>
<reference evidence="2" key="1">
    <citation type="journal article" date="2018" name="Gigascience">
        <title>Genome assembly of the Pink Ipe (Handroanthus impetiginosus, Bignoniaceae), a highly valued, ecologically keystone Neotropical timber forest tree.</title>
        <authorList>
            <person name="Silva-Junior O.B."/>
            <person name="Grattapaglia D."/>
            <person name="Novaes E."/>
            <person name="Collevatti R.G."/>
        </authorList>
    </citation>
    <scope>NUCLEOTIDE SEQUENCE [LARGE SCALE GENOMIC DNA]</scope>
    <source>
        <strain evidence="2">cv. UFG-1</strain>
    </source>
</reference>
<evidence type="ECO:0000313" key="2">
    <source>
        <dbReference type="Proteomes" id="UP000231279"/>
    </source>
</evidence>
<accession>A0A2G9I473</accession>